<protein>
    <submittedName>
        <fullName evidence="1">Predicted protein</fullName>
    </submittedName>
</protein>
<keyword evidence="2" id="KW-1185">Reference proteome</keyword>
<gene>
    <name evidence="1" type="ORF">LACBIDRAFT_331439</name>
</gene>
<dbReference type="Gene3D" id="3.80.10.10">
    <property type="entry name" value="Ribonuclease Inhibitor"/>
    <property type="match status" value="1"/>
</dbReference>
<dbReference type="GeneID" id="6081528"/>
<dbReference type="InParanoid" id="B0DPH2"/>
<accession>B0DPH2</accession>
<evidence type="ECO:0000313" key="2">
    <source>
        <dbReference type="Proteomes" id="UP000001194"/>
    </source>
</evidence>
<proteinExistence type="predicted"/>
<dbReference type="AlphaFoldDB" id="B0DPH2"/>
<dbReference type="InterPro" id="IPR032675">
    <property type="entry name" value="LRR_dom_sf"/>
</dbReference>
<name>B0DPH2_LACBS</name>
<sequence>MNIQERAIQRPDLPDQAYENLLDQIPVEILGDIFLQCLPPITSRPRRTTAPLLLCQVSRHWRQVAVSLPSLWSTVAIECFGWGRCRMKAELLHVWLKRSAEVPLDISVEVKIGEFVHENLPHLSEIMRAIVAQMHRWKFLRLIRVPSNLLMDLPSTGAPLLREAIVQIHSGYSGAPQDLALLFQNSPLLHSLTWQLGPYSAFQLFPILPWFKLSFIHFECLLSIANCYDILSRSPNLQSCYFESVSVNTPDLRQLSTSPIILAFLHSFRIEASVNILPLLRTLTFPVLSSLVIESTGLHSRAAAHITSEIPNLLHRSNSPPLQTFVLENFGVEEKELIECLILSPKLEALVVCDESTRRPNLTDKVIRALAVRKEYDDDTMLCPELKILKLTGRVQSTDGEFVNMIRQRWKETAVVNGVACLKEVQVEFGSQGQTHELDISGLKQLRSDGLLARAFFD</sequence>
<dbReference type="Proteomes" id="UP000001194">
    <property type="component" value="Unassembled WGS sequence"/>
</dbReference>
<dbReference type="RefSeq" id="XP_001885829.1">
    <property type="nucleotide sequence ID" value="XM_001885794.1"/>
</dbReference>
<organism evidence="2">
    <name type="scientific">Laccaria bicolor (strain S238N-H82 / ATCC MYA-4686)</name>
    <name type="common">Bicoloured deceiver</name>
    <name type="synonym">Laccaria laccata var. bicolor</name>
    <dbReference type="NCBI Taxonomy" id="486041"/>
    <lineage>
        <taxon>Eukaryota</taxon>
        <taxon>Fungi</taxon>
        <taxon>Dikarya</taxon>
        <taxon>Basidiomycota</taxon>
        <taxon>Agaricomycotina</taxon>
        <taxon>Agaricomycetes</taxon>
        <taxon>Agaricomycetidae</taxon>
        <taxon>Agaricales</taxon>
        <taxon>Agaricineae</taxon>
        <taxon>Hydnangiaceae</taxon>
        <taxon>Laccaria</taxon>
    </lineage>
</organism>
<evidence type="ECO:0000313" key="1">
    <source>
        <dbReference type="EMBL" id="EDR03373.1"/>
    </source>
</evidence>
<dbReference type="OrthoDB" id="2269034at2759"/>
<dbReference type="EMBL" id="DS547124">
    <property type="protein sequence ID" value="EDR03373.1"/>
    <property type="molecule type" value="Genomic_DNA"/>
</dbReference>
<dbReference type="HOGENOM" id="CLU_018544_12_4_1"/>
<dbReference type="KEGG" id="lbc:LACBIDRAFT_331439"/>
<reference evidence="1 2" key="1">
    <citation type="journal article" date="2008" name="Nature">
        <title>The genome of Laccaria bicolor provides insights into mycorrhizal symbiosis.</title>
        <authorList>
            <person name="Martin F."/>
            <person name="Aerts A."/>
            <person name="Ahren D."/>
            <person name="Brun A."/>
            <person name="Danchin E.G.J."/>
            <person name="Duchaussoy F."/>
            <person name="Gibon J."/>
            <person name="Kohler A."/>
            <person name="Lindquist E."/>
            <person name="Pereda V."/>
            <person name="Salamov A."/>
            <person name="Shapiro H.J."/>
            <person name="Wuyts J."/>
            <person name="Blaudez D."/>
            <person name="Buee M."/>
            <person name="Brokstein P."/>
            <person name="Canbaeck B."/>
            <person name="Cohen D."/>
            <person name="Courty P.E."/>
            <person name="Coutinho P.M."/>
            <person name="Delaruelle C."/>
            <person name="Detter J.C."/>
            <person name="Deveau A."/>
            <person name="DiFazio S."/>
            <person name="Duplessis S."/>
            <person name="Fraissinet-Tachet L."/>
            <person name="Lucic E."/>
            <person name="Frey-Klett P."/>
            <person name="Fourrey C."/>
            <person name="Feussner I."/>
            <person name="Gay G."/>
            <person name="Grimwood J."/>
            <person name="Hoegger P.J."/>
            <person name="Jain P."/>
            <person name="Kilaru S."/>
            <person name="Labbe J."/>
            <person name="Lin Y.C."/>
            <person name="Legue V."/>
            <person name="Le Tacon F."/>
            <person name="Marmeisse R."/>
            <person name="Melayah D."/>
            <person name="Montanini B."/>
            <person name="Muratet M."/>
            <person name="Nehls U."/>
            <person name="Niculita-Hirzel H."/>
            <person name="Oudot-Le Secq M.P."/>
            <person name="Peter M."/>
            <person name="Quesneville H."/>
            <person name="Rajashekar B."/>
            <person name="Reich M."/>
            <person name="Rouhier N."/>
            <person name="Schmutz J."/>
            <person name="Yin T."/>
            <person name="Chalot M."/>
            <person name="Henrissat B."/>
            <person name="Kuees U."/>
            <person name="Lucas S."/>
            <person name="Van de Peer Y."/>
            <person name="Podila G.K."/>
            <person name="Polle A."/>
            <person name="Pukkila P.J."/>
            <person name="Richardson P.M."/>
            <person name="Rouze P."/>
            <person name="Sanders I.R."/>
            <person name="Stajich J.E."/>
            <person name="Tunlid A."/>
            <person name="Tuskan G."/>
            <person name="Grigoriev I.V."/>
        </authorList>
    </citation>
    <scope>NUCLEOTIDE SEQUENCE [LARGE SCALE GENOMIC DNA]</scope>
    <source>
        <strain evidence="2">S238N-H82 / ATCC MYA-4686</strain>
    </source>
</reference>